<gene>
    <name evidence="2" type="ORF">GN958_ATG07544</name>
</gene>
<feature type="region of interest" description="Disordered" evidence="1">
    <location>
        <begin position="116"/>
        <end position="138"/>
    </location>
</feature>
<evidence type="ECO:0000313" key="2">
    <source>
        <dbReference type="EMBL" id="KAF4143266.1"/>
    </source>
</evidence>
<organism evidence="2 3">
    <name type="scientific">Phytophthora infestans</name>
    <name type="common">Potato late blight agent</name>
    <name type="synonym">Botrytis infestans</name>
    <dbReference type="NCBI Taxonomy" id="4787"/>
    <lineage>
        <taxon>Eukaryota</taxon>
        <taxon>Sar</taxon>
        <taxon>Stramenopiles</taxon>
        <taxon>Oomycota</taxon>
        <taxon>Peronosporomycetes</taxon>
        <taxon>Peronosporales</taxon>
        <taxon>Peronosporaceae</taxon>
        <taxon>Phytophthora</taxon>
    </lineage>
</organism>
<comment type="caution">
    <text evidence="2">The sequence shown here is derived from an EMBL/GenBank/DDBJ whole genome shotgun (WGS) entry which is preliminary data.</text>
</comment>
<accession>A0A8S9UQS9</accession>
<dbReference type="EMBL" id="JAACNO010001056">
    <property type="protein sequence ID" value="KAF4143266.1"/>
    <property type="molecule type" value="Genomic_DNA"/>
</dbReference>
<evidence type="ECO:0000313" key="3">
    <source>
        <dbReference type="Proteomes" id="UP000704712"/>
    </source>
</evidence>
<dbReference type="AlphaFoldDB" id="A0A8S9UQS9"/>
<proteinExistence type="predicted"/>
<protein>
    <submittedName>
        <fullName evidence="2">Uncharacterized protein</fullName>
    </submittedName>
</protein>
<sequence length="138" mass="15184">MKHTIGFLIGTATPPAPKDIVYVLSDTMERVYDPQDRRTKEALLATASISAQKARVKTPDRPGAGWEANVEKQTCGCRVFVKAGCYIHLVYGLSVRDRLDFFGGARLVYRGRNKSRRLESESQGAGRPVGNSSALQLD</sequence>
<dbReference type="Proteomes" id="UP000704712">
    <property type="component" value="Unassembled WGS sequence"/>
</dbReference>
<evidence type="ECO:0000256" key="1">
    <source>
        <dbReference type="SAM" id="MobiDB-lite"/>
    </source>
</evidence>
<reference evidence="2" key="1">
    <citation type="submission" date="2020-03" db="EMBL/GenBank/DDBJ databases">
        <title>Hybrid Assembly of Korean Phytophthora infestans isolates.</title>
        <authorList>
            <person name="Prokchorchik M."/>
            <person name="Lee Y."/>
            <person name="Seo J."/>
            <person name="Cho J.-H."/>
            <person name="Park Y.-E."/>
            <person name="Jang D.-C."/>
            <person name="Im J.-S."/>
            <person name="Choi J.-G."/>
            <person name="Park H.-J."/>
            <person name="Lee G.-B."/>
            <person name="Lee Y.-G."/>
            <person name="Hong S.-Y."/>
            <person name="Cho K."/>
            <person name="Sohn K.H."/>
        </authorList>
    </citation>
    <scope>NUCLEOTIDE SEQUENCE</scope>
    <source>
        <strain evidence="2">KR_2_A2</strain>
    </source>
</reference>
<name>A0A8S9UQS9_PHYIN</name>